<dbReference type="RefSeq" id="WP_228879187.1">
    <property type="nucleotide sequence ID" value="NZ_CAJQZC010000006.1"/>
</dbReference>
<keyword evidence="2" id="KW-1185">Reference proteome</keyword>
<dbReference type="AlphaFoldDB" id="A0A9N8X2U1"/>
<sequence>MCICHTSEYCACHRTEAEWREENARIAADSATDREVLDLLTGRITTASDRAMAFAALLAGENVPDLMTCGPRVFWWDRDGMQYEASIDARAALKLAA</sequence>
<accession>A0A9N8X2U1</accession>
<organism evidence="1 2">
    <name type="scientific">Paraburkholderia saeva</name>
    <dbReference type="NCBI Taxonomy" id="2777537"/>
    <lineage>
        <taxon>Bacteria</taxon>
        <taxon>Pseudomonadati</taxon>
        <taxon>Pseudomonadota</taxon>
        <taxon>Betaproteobacteria</taxon>
        <taxon>Burkholderiales</taxon>
        <taxon>Burkholderiaceae</taxon>
        <taxon>Paraburkholderia</taxon>
    </lineage>
</organism>
<evidence type="ECO:0000313" key="1">
    <source>
        <dbReference type="EMBL" id="CAG4905735.1"/>
    </source>
</evidence>
<gene>
    <name evidence="1" type="ORF">LMG31841_03481</name>
</gene>
<reference evidence="1" key="1">
    <citation type="submission" date="2021-04" db="EMBL/GenBank/DDBJ databases">
        <authorList>
            <person name="Vanwijnsberghe S."/>
        </authorList>
    </citation>
    <scope>NUCLEOTIDE SEQUENCE</scope>
    <source>
        <strain evidence="1">LMG 31841</strain>
    </source>
</reference>
<protein>
    <submittedName>
        <fullName evidence="1">Uncharacterized protein</fullName>
    </submittedName>
</protein>
<proteinExistence type="predicted"/>
<dbReference type="Proteomes" id="UP000789704">
    <property type="component" value="Unassembled WGS sequence"/>
</dbReference>
<dbReference type="EMBL" id="CAJQZC010000006">
    <property type="protein sequence ID" value="CAG4905735.1"/>
    <property type="molecule type" value="Genomic_DNA"/>
</dbReference>
<evidence type="ECO:0000313" key="2">
    <source>
        <dbReference type="Proteomes" id="UP000789704"/>
    </source>
</evidence>
<name>A0A9N8X2U1_9BURK</name>
<comment type="caution">
    <text evidence="1">The sequence shown here is derived from an EMBL/GenBank/DDBJ whole genome shotgun (WGS) entry which is preliminary data.</text>
</comment>